<reference evidence="2 3" key="1">
    <citation type="submission" date="2017-04" db="EMBL/GenBank/DDBJ databases">
        <authorList>
            <person name="Afonso C.L."/>
            <person name="Miller P.J."/>
            <person name="Scott M.A."/>
            <person name="Spackman E."/>
            <person name="Goraichik I."/>
            <person name="Dimitrov K.M."/>
            <person name="Suarez D.L."/>
            <person name="Swayne D.E."/>
        </authorList>
    </citation>
    <scope>NUCLEOTIDE SEQUENCE [LARGE SCALE GENOMIC DNA]</scope>
    <source>
        <strain evidence="2 3">A2P</strain>
    </source>
</reference>
<dbReference type="Pfam" id="PF07449">
    <property type="entry name" value="HyaE"/>
    <property type="match status" value="1"/>
</dbReference>
<protein>
    <submittedName>
        <fullName evidence="2">Hydrogenase-1 operon protein HyaE</fullName>
    </submittedName>
</protein>
<dbReference type="OrthoDB" id="6560050at2"/>
<name>A0A1X7F777_9PROT</name>
<accession>A0A1X7F777</accession>
<proteinExistence type="inferred from homology"/>
<evidence type="ECO:0000313" key="3">
    <source>
        <dbReference type="Proteomes" id="UP000192936"/>
    </source>
</evidence>
<organism evidence="2 3">
    <name type="scientific">Azospirillum oryzae</name>
    <dbReference type="NCBI Taxonomy" id="286727"/>
    <lineage>
        <taxon>Bacteria</taxon>
        <taxon>Pseudomonadati</taxon>
        <taxon>Pseudomonadota</taxon>
        <taxon>Alphaproteobacteria</taxon>
        <taxon>Rhodospirillales</taxon>
        <taxon>Azospirillaceae</taxon>
        <taxon>Azospirillum</taxon>
    </lineage>
</organism>
<dbReference type="RefSeq" id="WP_085085372.1">
    <property type="nucleotide sequence ID" value="NZ_FXAK01000005.1"/>
</dbReference>
<dbReference type="InterPro" id="IPR036249">
    <property type="entry name" value="Thioredoxin-like_sf"/>
</dbReference>
<dbReference type="Proteomes" id="UP000192936">
    <property type="component" value="Unassembled WGS sequence"/>
</dbReference>
<comment type="similarity">
    <text evidence="1">Belongs to the HupG/HyaE family.</text>
</comment>
<sequence length="147" mass="15952">MTDLATLPAKPRLPLPPLVDLLTDVHGYLRLDHADDRPWLDDLGKDWPGKDWVVFLPGHGKGNAETADVAVILPELVRALHPRLTPAVAGEAAERAILALTGMMSLPALVFLRGDRLLGSIPRVRDWDDYLQRIGEILEGASEGGAA</sequence>
<dbReference type="Gene3D" id="3.40.30.10">
    <property type="entry name" value="Glutaredoxin"/>
    <property type="match status" value="1"/>
</dbReference>
<evidence type="ECO:0000256" key="1">
    <source>
        <dbReference type="ARBA" id="ARBA00009004"/>
    </source>
</evidence>
<dbReference type="InterPro" id="IPR010893">
    <property type="entry name" value="NiFe-hyd_mat_HyaE"/>
</dbReference>
<dbReference type="AlphaFoldDB" id="A0A1X7F777"/>
<evidence type="ECO:0000313" key="2">
    <source>
        <dbReference type="EMBL" id="SMF47175.1"/>
    </source>
</evidence>
<dbReference type="STRING" id="286727.SAMN02982917_2307"/>
<dbReference type="SUPFAM" id="SSF52833">
    <property type="entry name" value="Thioredoxin-like"/>
    <property type="match status" value="1"/>
</dbReference>
<gene>
    <name evidence="2" type="ORF">SAMN02982917_2307</name>
</gene>
<dbReference type="EMBL" id="FXAK01000005">
    <property type="protein sequence ID" value="SMF47175.1"/>
    <property type="molecule type" value="Genomic_DNA"/>
</dbReference>